<comment type="caution">
    <text evidence="1">The sequence shown here is derived from an EMBL/GenBank/DDBJ whole genome shotgun (WGS) entry which is preliminary data.</text>
</comment>
<accession>A0ABW1YVB4</accession>
<protein>
    <recommendedName>
        <fullName evidence="3">Shikimate kinase</fullName>
    </recommendedName>
</protein>
<gene>
    <name evidence="1" type="ORF">ACFQBM_18910</name>
</gene>
<sequence length="126" mass="13949">MKVLIIGNIGSGKKAMAEQLIGRENIALLPLDELTNSCEQTGNTLEEGLNMLRNVLEDHTDWVVECANSDLAEVALPYCEELRYISQGVTGNPSNDNAGEEIYSSKRYRELFESFAGLKTEYNGDT</sequence>
<proteinExistence type="predicted"/>
<dbReference type="EMBL" id="JBHSVR010000001">
    <property type="protein sequence ID" value="MFC6635350.1"/>
    <property type="molecule type" value="Genomic_DNA"/>
</dbReference>
<evidence type="ECO:0000313" key="2">
    <source>
        <dbReference type="Proteomes" id="UP001596425"/>
    </source>
</evidence>
<evidence type="ECO:0000313" key="1">
    <source>
        <dbReference type="EMBL" id="MFC6635350.1"/>
    </source>
</evidence>
<name>A0ABW1YVB4_9GAMM</name>
<dbReference type="Proteomes" id="UP001596425">
    <property type="component" value="Unassembled WGS sequence"/>
</dbReference>
<keyword evidence="2" id="KW-1185">Reference proteome</keyword>
<reference evidence="2" key="1">
    <citation type="journal article" date="2019" name="Int. J. Syst. Evol. Microbiol.">
        <title>The Global Catalogue of Microorganisms (GCM) 10K type strain sequencing project: providing services to taxonomists for standard genome sequencing and annotation.</title>
        <authorList>
            <consortium name="The Broad Institute Genomics Platform"/>
            <consortium name="The Broad Institute Genome Sequencing Center for Infectious Disease"/>
            <person name="Wu L."/>
            <person name="Ma J."/>
        </authorList>
    </citation>
    <scope>NUCLEOTIDE SEQUENCE [LARGE SCALE GENOMIC DNA]</scope>
    <source>
        <strain evidence="2">CGMCC 1.13718</strain>
    </source>
</reference>
<organism evidence="1 2">
    <name type="scientific">Microbulbifer taiwanensis</name>
    <dbReference type="NCBI Taxonomy" id="986746"/>
    <lineage>
        <taxon>Bacteria</taxon>
        <taxon>Pseudomonadati</taxon>
        <taxon>Pseudomonadota</taxon>
        <taxon>Gammaproteobacteria</taxon>
        <taxon>Cellvibrionales</taxon>
        <taxon>Microbulbiferaceae</taxon>
        <taxon>Microbulbifer</taxon>
    </lineage>
</organism>
<evidence type="ECO:0008006" key="3">
    <source>
        <dbReference type="Google" id="ProtNLM"/>
    </source>
</evidence>
<dbReference type="RefSeq" id="WP_193192744.1">
    <property type="nucleotide sequence ID" value="NZ_JACZFR010000032.1"/>
</dbReference>